<dbReference type="InterPro" id="IPR013780">
    <property type="entry name" value="Glyco_hydro_b"/>
</dbReference>
<sequence length="460" mass="48896">MHLLAPLVLIGHLTGLCAAQTAIKVDVTTKYQTIDGFGFSQAFGRATEFQNAASTLRTQALDYLFSTTKGAGFSIIRNRIGSGGSGDSILPNQPSSPSASPAYTWDKNDRGQLWFTKQAVSYGVKTIYADAWSAPGFMKTSGNEATPGYLCGTPGHSCSSGDWRQAYANFLVQYVKYYAQEGITITHLGFLNEPDYMVSYSQMQISDDAKEAIDFAPILYKTVQAAGLKTKITCCDAVGWTKQSTYTTALVNAGMTSTNIEVITGHSYSADATSPISQTTRPKWNTEGGPSGAFTTTWYSSGAANEGFSWAKRVATAMVNAQLSAYLFWEGFEFKQTQSALHLVDTLDGTNAALSGPFWSMAMWSRYIRPGAVRVGTSGSISNVIIGAFQNTDSSVVVVFTNSGTGSASASISFNGFTPKTAAAWQTSQGNNFVTTGATLANGAVAVTVPAHGVVTVKLT</sequence>
<evidence type="ECO:0000259" key="6">
    <source>
        <dbReference type="Pfam" id="PF17189"/>
    </source>
</evidence>
<dbReference type="GO" id="GO:0016020">
    <property type="term" value="C:membrane"/>
    <property type="evidence" value="ECO:0007669"/>
    <property type="project" value="GOC"/>
</dbReference>
<dbReference type="InParanoid" id="A0A177C5G3"/>
<dbReference type="STRING" id="1460663.A0A177C5G3"/>
<dbReference type="Proteomes" id="UP000077069">
    <property type="component" value="Unassembled WGS sequence"/>
</dbReference>
<evidence type="ECO:0000259" key="5">
    <source>
        <dbReference type="Pfam" id="PF14587"/>
    </source>
</evidence>
<evidence type="ECO:0000313" key="8">
    <source>
        <dbReference type="Proteomes" id="UP000077069"/>
    </source>
</evidence>
<reference evidence="7 8" key="1">
    <citation type="submission" date="2016-05" db="EMBL/GenBank/DDBJ databases">
        <title>Comparative analysis of secretome profiles of manganese(II)-oxidizing ascomycete fungi.</title>
        <authorList>
            <consortium name="DOE Joint Genome Institute"/>
            <person name="Zeiner C.A."/>
            <person name="Purvine S.O."/>
            <person name="Zink E.M."/>
            <person name="Wu S."/>
            <person name="Pasa-Tolic L."/>
            <person name="Chaput D.L."/>
            <person name="Haridas S."/>
            <person name="Grigoriev I.V."/>
            <person name="Santelli C.M."/>
            <person name="Hansel C.M."/>
        </authorList>
    </citation>
    <scope>NUCLEOTIDE SEQUENCE [LARGE SCALE GENOMIC DNA]</scope>
    <source>
        <strain evidence="7 8">AP3s5-JAC2a</strain>
    </source>
</reference>
<keyword evidence="8" id="KW-1185">Reference proteome</keyword>
<dbReference type="Gene3D" id="2.60.40.1180">
    <property type="entry name" value="Golgi alpha-mannosidase II"/>
    <property type="match status" value="1"/>
</dbReference>
<dbReference type="PANTHER" id="PTHR11069">
    <property type="entry name" value="GLUCOSYLCERAMIDASE"/>
    <property type="match status" value="1"/>
</dbReference>
<dbReference type="GO" id="GO:0004348">
    <property type="term" value="F:glucosylceramidase activity"/>
    <property type="evidence" value="ECO:0007669"/>
    <property type="project" value="InterPro"/>
</dbReference>
<feature type="domain" description="Glycosyl hydrolase family 30 beta sandwich" evidence="6">
    <location>
        <begin position="371"/>
        <end position="457"/>
    </location>
</feature>
<dbReference type="InterPro" id="IPR001139">
    <property type="entry name" value="Glyco_hydro_30"/>
</dbReference>
<dbReference type="EMBL" id="KV441556">
    <property type="protein sequence ID" value="OAG02129.1"/>
    <property type="molecule type" value="Genomic_DNA"/>
</dbReference>
<feature type="signal peptide" evidence="4">
    <location>
        <begin position="1"/>
        <end position="19"/>
    </location>
</feature>
<evidence type="ECO:0000256" key="3">
    <source>
        <dbReference type="ARBA" id="ARBA00022801"/>
    </source>
</evidence>
<dbReference type="InterPro" id="IPR039514">
    <property type="entry name" value="6GAL-like"/>
</dbReference>
<gene>
    <name evidence="7" type="ORF">CC84DRAFT_1098801</name>
</gene>
<dbReference type="PANTHER" id="PTHR11069:SF23">
    <property type="entry name" value="LYSOSOMAL ACID GLUCOSYLCERAMIDASE"/>
    <property type="match status" value="1"/>
</dbReference>
<dbReference type="InterPro" id="IPR017853">
    <property type="entry name" value="GH"/>
</dbReference>
<dbReference type="RefSeq" id="XP_018032494.1">
    <property type="nucleotide sequence ID" value="XM_018174785.1"/>
</dbReference>
<proteinExistence type="inferred from homology"/>
<dbReference type="GO" id="GO:0006680">
    <property type="term" value="P:glucosylceramide catabolic process"/>
    <property type="evidence" value="ECO:0007669"/>
    <property type="project" value="TreeGrafter"/>
</dbReference>
<dbReference type="OrthoDB" id="2012278at2759"/>
<dbReference type="GeneID" id="28758271"/>
<dbReference type="SUPFAM" id="SSF51011">
    <property type="entry name" value="Glycosyl hydrolase domain"/>
    <property type="match status" value="1"/>
</dbReference>
<keyword evidence="2 4" id="KW-0732">Signal</keyword>
<evidence type="ECO:0000256" key="1">
    <source>
        <dbReference type="ARBA" id="ARBA00005382"/>
    </source>
</evidence>
<dbReference type="Gene3D" id="3.20.20.80">
    <property type="entry name" value="Glycosidases"/>
    <property type="match status" value="1"/>
</dbReference>
<evidence type="ECO:0000256" key="2">
    <source>
        <dbReference type="ARBA" id="ARBA00022729"/>
    </source>
</evidence>
<evidence type="ECO:0000313" key="7">
    <source>
        <dbReference type="EMBL" id="OAG02129.1"/>
    </source>
</evidence>
<organism evidence="7 8">
    <name type="scientific">Paraphaeosphaeria sporulosa</name>
    <dbReference type="NCBI Taxonomy" id="1460663"/>
    <lineage>
        <taxon>Eukaryota</taxon>
        <taxon>Fungi</taxon>
        <taxon>Dikarya</taxon>
        <taxon>Ascomycota</taxon>
        <taxon>Pezizomycotina</taxon>
        <taxon>Dothideomycetes</taxon>
        <taxon>Pleosporomycetidae</taxon>
        <taxon>Pleosporales</taxon>
        <taxon>Massarineae</taxon>
        <taxon>Didymosphaeriaceae</taxon>
        <taxon>Paraphaeosphaeria</taxon>
    </lineage>
</organism>
<comment type="similarity">
    <text evidence="1">Belongs to the glycosyl hydrolase 30 family.</text>
</comment>
<dbReference type="Pfam" id="PF17189">
    <property type="entry name" value="Glyco_hydro_30C"/>
    <property type="match status" value="1"/>
</dbReference>
<keyword evidence="3 7" id="KW-0378">Hydrolase</keyword>
<evidence type="ECO:0000256" key="4">
    <source>
        <dbReference type="SAM" id="SignalP"/>
    </source>
</evidence>
<accession>A0A177C5G3</accession>
<dbReference type="SUPFAM" id="SSF51445">
    <property type="entry name" value="(Trans)glycosidases"/>
    <property type="match status" value="1"/>
</dbReference>
<name>A0A177C5G3_9PLEO</name>
<dbReference type="InterPro" id="IPR033452">
    <property type="entry name" value="GH30_C"/>
</dbReference>
<protein>
    <submittedName>
        <fullName evidence="7">Glycoside hydrolase family 5 protein</fullName>
    </submittedName>
</protein>
<dbReference type="Pfam" id="PF14587">
    <property type="entry name" value="Glyco_hydr_30_2"/>
    <property type="match status" value="1"/>
</dbReference>
<feature type="chain" id="PRO_5008057742" evidence="4">
    <location>
        <begin position="20"/>
        <end position="460"/>
    </location>
</feature>
<feature type="domain" description="Endo-beta-1,6-galactanase-like" evidence="5">
    <location>
        <begin position="22"/>
        <end position="241"/>
    </location>
</feature>
<dbReference type="AlphaFoldDB" id="A0A177C5G3"/>